<sequence>MFFAIMSHVLLALCQVAEILDFVKGTLDSGMSVCQTCGSVRCSNSGKMHLSLQGAVVVLHWSKGTLLAAVSNSAKMHHSLQVAVVVLLLSKTTLLATVSNSAIIKPSLHVAVVVLHWSKGTLLAAVRNCTSYRFVYLLSYKQFSKYKSLTPYSRNGPALV</sequence>
<protein>
    <recommendedName>
        <fullName evidence="4">Secreted protein</fullName>
    </recommendedName>
</protein>
<evidence type="ECO:0000256" key="1">
    <source>
        <dbReference type="SAM" id="SignalP"/>
    </source>
</evidence>
<keyword evidence="3" id="KW-1185">Reference proteome</keyword>
<evidence type="ECO:0008006" key="4">
    <source>
        <dbReference type="Google" id="ProtNLM"/>
    </source>
</evidence>
<keyword evidence="1" id="KW-0732">Signal</keyword>
<dbReference type="AlphaFoldDB" id="A0A9Q1C259"/>
<feature type="signal peptide" evidence="1">
    <location>
        <begin position="1"/>
        <end position="19"/>
    </location>
</feature>
<dbReference type="Proteomes" id="UP001152320">
    <property type="component" value="Chromosome 9"/>
</dbReference>
<evidence type="ECO:0000313" key="2">
    <source>
        <dbReference type="EMBL" id="KAJ8036739.1"/>
    </source>
</evidence>
<organism evidence="2 3">
    <name type="scientific">Holothuria leucospilota</name>
    <name type="common">Black long sea cucumber</name>
    <name type="synonym">Mertensiothuria leucospilota</name>
    <dbReference type="NCBI Taxonomy" id="206669"/>
    <lineage>
        <taxon>Eukaryota</taxon>
        <taxon>Metazoa</taxon>
        <taxon>Echinodermata</taxon>
        <taxon>Eleutherozoa</taxon>
        <taxon>Echinozoa</taxon>
        <taxon>Holothuroidea</taxon>
        <taxon>Aspidochirotacea</taxon>
        <taxon>Aspidochirotida</taxon>
        <taxon>Holothuriidae</taxon>
        <taxon>Holothuria</taxon>
    </lineage>
</organism>
<evidence type="ECO:0000313" key="3">
    <source>
        <dbReference type="Proteomes" id="UP001152320"/>
    </source>
</evidence>
<gene>
    <name evidence="2" type="ORF">HOLleu_20800</name>
</gene>
<comment type="caution">
    <text evidence="2">The sequence shown here is derived from an EMBL/GenBank/DDBJ whole genome shotgun (WGS) entry which is preliminary data.</text>
</comment>
<name>A0A9Q1C259_HOLLE</name>
<dbReference type="EMBL" id="JAIZAY010000009">
    <property type="protein sequence ID" value="KAJ8036739.1"/>
    <property type="molecule type" value="Genomic_DNA"/>
</dbReference>
<proteinExistence type="predicted"/>
<reference evidence="2" key="1">
    <citation type="submission" date="2021-10" db="EMBL/GenBank/DDBJ databases">
        <title>Tropical sea cucumber genome reveals ecological adaptation and Cuvierian tubules defense mechanism.</title>
        <authorList>
            <person name="Chen T."/>
        </authorList>
    </citation>
    <scope>NUCLEOTIDE SEQUENCE</scope>
    <source>
        <strain evidence="2">Nanhai2018</strain>
        <tissue evidence="2">Muscle</tissue>
    </source>
</reference>
<accession>A0A9Q1C259</accession>
<feature type="chain" id="PRO_5040335482" description="Secreted protein" evidence="1">
    <location>
        <begin position="20"/>
        <end position="160"/>
    </location>
</feature>